<protein>
    <recommendedName>
        <fullName evidence="2">Succinate dehydrogenase assembly factor 4, mitochondrial</fullName>
    </recommendedName>
</protein>
<dbReference type="AlphaFoldDB" id="A0A9N9AQH6"/>
<dbReference type="GO" id="GO:0034553">
    <property type="term" value="P:mitochondrial respiratory chain complex II assembly"/>
    <property type="evidence" value="ECO:0007669"/>
    <property type="project" value="TreeGrafter"/>
</dbReference>
<dbReference type="GO" id="GO:0005739">
    <property type="term" value="C:mitochondrion"/>
    <property type="evidence" value="ECO:0007669"/>
    <property type="project" value="TreeGrafter"/>
</dbReference>
<evidence type="ECO:0000256" key="1">
    <source>
        <dbReference type="ARBA" id="ARBA00005701"/>
    </source>
</evidence>
<evidence type="ECO:0000256" key="3">
    <source>
        <dbReference type="SAM" id="MobiDB-lite"/>
    </source>
</evidence>
<keyword evidence="5" id="KW-1185">Reference proteome</keyword>
<dbReference type="Pfam" id="PF07896">
    <property type="entry name" value="DUF1674"/>
    <property type="match status" value="1"/>
</dbReference>
<feature type="region of interest" description="Disordered" evidence="3">
    <location>
        <begin position="29"/>
        <end position="49"/>
    </location>
</feature>
<sequence length="121" mass="14025">MSLTLKSKFARFRRLPTFSLTTLFMRHKSTYSSLNKPSPPPLENKEDQREFEELVRKNLGSMWTNYDETVADEETTHPDVRRKPPAEFEGDKNPVTGEINGPKHDPLKHGDWSYGARVTDF</sequence>
<accession>A0A9N9AQH6</accession>
<dbReference type="EMBL" id="CAJVPL010000902">
    <property type="protein sequence ID" value="CAG8539180.1"/>
    <property type="molecule type" value="Genomic_DNA"/>
</dbReference>
<reference evidence="4" key="1">
    <citation type="submission" date="2021-06" db="EMBL/GenBank/DDBJ databases">
        <authorList>
            <person name="Kallberg Y."/>
            <person name="Tangrot J."/>
            <person name="Rosling A."/>
        </authorList>
    </citation>
    <scope>NUCLEOTIDE SEQUENCE</scope>
    <source>
        <strain evidence="4">MT106</strain>
    </source>
</reference>
<name>A0A9N9AQH6_9GLOM</name>
<dbReference type="OrthoDB" id="201362at2759"/>
<dbReference type="InterPro" id="IPR012875">
    <property type="entry name" value="SDHF4"/>
</dbReference>
<evidence type="ECO:0000313" key="4">
    <source>
        <dbReference type="EMBL" id="CAG8539180.1"/>
    </source>
</evidence>
<comment type="caution">
    <text evidence="4">The sequence shown here is derived from an EMBL/GenBank/DDBJ whole genome shotgun (WGS) entry which is preliminary data.</text>
</comment>
<comment type="similarity">
    <text evidence="1">Belongs to the SDHAF4 family.</text>
</comment>
<evidence type="ECO:0000313" key="5">
    <source>
        <dbReference type="Proteomes" id="UP000789831"/>
    </source>
</evidence>
<gene>
    <name evidence="4" type="ORF">AGERDE_LOCUS6097</name>
</gene>
<dbReference type="PANTHER" id="PTHR28524">
    <property type="entry name" value="SUCCINATE DEHYDROGENASE ASSEMBLY FACTOR 4, MITOCHONDRIAL"/>
    <property type="match status" value="1"/>
</dbReference>
<dbReference type="Proteomes" id="UP000789831">
    <property type="component" value="Unassembled WGS sequence"/>
</dbReference>
<feature type="region of interest" description="Disordered" evidence="3">
    <location>
        <begin position="68"/>
        <end position="121"/>
    </location>
</feature>
<dbReference type="PANTHER" id="PTHR28524:SF3">
    <property type="entry name" value="SUCCINATE DEHYDROGENASE ASSEMBLY FACTOR 4, MITOCHONDRIAL"/>
    <property type="match status" value="1"/>
</dbReference>
<feature type="compositionally biased region" description="Basic and acidic residues" evidence="3">
    <location>
        <begin position="74"/>
        <end position="92"/>
    </location>
</feature>
<organism evidence="4 5">
    <name type="scientific">Ambispora gerdemannii</name>
    <dbReference type="NCBI Taxonomy" id="144530"/>
    <lineage>
        <taxon>Eukaryota</taxon>
        <taxon>Fungi</taxon>
        <taxon>Fungi incertae sedis</taxon>
        <taxon>Mucoromycota</taxon>
        <taxon>Glomeromycotina</taxon>
        <taxon>Glomeromycetes</taxon>
        <taxon>Archaeosporales</taxon>
        <taxon>Ambisporaceae</taxon>
        <taxon>Ambispora</taxon>
    </lineage>
</organism>
<proteinExistence type="inferred from homology"/>
<feature type="compositionally biased region" description="Basic and acidic residues" evidence="3">
    <location>
        <begin position="101"/>
        <end position="111"/>
    </location>
</feature>
<evidence type="ECO:0000256" key="2">
    <source>
        <dbReference type="ARBA" id="ARBA00022170"/>
    </source>
</evidence>